<feature type="region of interest" description="Leucine repeat II (LRII)" evidence="3">
    <location>
        <begin position="547"/>
        <end position="579"/>
    </location>
</feature>
<evidence type="ECO:0000313" key="6">
    <source>
        <dbReference type="Proteomes" id="UP000823775"/>
    </source>
</evidence>
<gene>
    <name evidence="5" type="ORF">HAX54_044025</name>
</gene>
<comment type="caution">
    <text evidence="3">Lacks conserved residue(s) required for the propagation of feature annotation.</text>
</comment>
<dbReference type="InterPro" id="IPR005202">
    <property type="entry name" value="TF_GRAS"/>
</dbReference>
<feature type="compositionally biased region" description="Basic residues" evidence="4">
    <location>
        <begin position="371"/>
        <end position="381"/>
    </location>
</feature>
<feature type="region of interest" description="VHIID" evidence="3">
    <location>
        <begin position="466"/>
        <end position="531"/>
    </location>
</feature>
<dbReference type="EMBL" id="JACEIK010006667">
    <property type="protein sequence ID" value="MCE2056085.1"/>
    <property type="molecule type" value="Genomic_DNA"/>
</dbReference>
<keyword evidence="6" id="KW-1185">Reference proteome</keyword>
<comment type="caution">
    <text evidence="5">The sequence shown here is derived from an EMBL/GenBank/DDBJ whole genome shotgun (WGS) entry which is preliminary data.</text>
</comment>
<accession>A0ABS8W3N3</accession>
<proteinExistence type="inferred from homology"/>
<evidence type="ECO:0000313" key="5">
    <source>
        <dbReference type="EMBL" id="MCE2056085.1"/>
    </source>
</evidence>
<feature type="short sequence motif" description="VHIID" evidence="3">
    <location>
        <begin position="497"/>
        <end position="501"/>
    </location>
</feature>
<feature type="region of interest" description="Disordered" evidence="4">
    <location>
        <begin position="285"/>
        <end position="320"/>
    </location>
</feature>
<dbReference type="PANTHER" id="PTHR31636">
    <property type="entry name" value="OSJNBA0084A10.13 PROTEIN-RELATED"/>
    <property type="match status" value="1"/>
</dbReference>
<feature type="region of interest" description="SAW" evidence="3">
    <location>
        <begin position="685"/>
        <end position="761"/>
    </location>
</feature>
<keyword evidence="1" id="KW-0805">Transcription regulation</keyword>
<feature type="region of interest" description="Disordered" evidence="4">
    <location>
        <begin position="359"/>
        <end position="382"/>
    </location>
</feature>
<evidence type="ECO:0008006" key="7">
    <source>
        <dbReference type="Google" id="ProtNLM"/>
    </source>
</evidence>
<name>A0ABS8W3N3_DATST</name>
<dbReference type="Proteomes" id="UP000823775">
    <property type="component" value="Unassembled WGS sequence"/>
</dbReference>
<organism evidence="5 6">
    <name type="scientific">Datura stramonium</name>
    <name type="common">Jimsonweed</name>
    <name type="synonym">Common thornapple</name>
    <dbReference type="NCBI Taxonomy" id="4076"/>
    <lineage>
        <taxon>Eukaryota</taxon>
        <taxon>Viridiplantae</taxon>
        <taxon>Streptophyta</taxon>
        <taxon>Embryophyta</taxon>
        <taxon>Tracheophyta</taxon>
        <taxon>Spermatophyta</taxon>
        <taxon>Magnoliopsida</taxon>
        <taxon>eudicotyledons</taxon>
        <taxon>Gunneridae</taxon>
        <taxon>Pentapetalae</taxon>
        <taxon>asterids</taxon>
        <taxon>lamiids</taxon>
        <taxon>Solanales</taxon>
        <taxon>Solanaceae</taxon>
        <taxon>Solanoideae</taxon>
        <taxon>Datureae</taxon>
        <taxon>Datura</taxon>
    </lineage>
</organism>
<comment type="similarity">
    <text evidence="3">Belongs to the GRAS family.</text>
</comment>
<reference evidence="5 6" key="1">
    <citation type="journal article" date="2021" name="BMC Genomics">
        <title>Datura genome reveals duplications of psychoactive alkaloid biosynthetic genes and high mutation rate following tissue culture.</title>
        <authorList>
            <person name="Rajewski A."/>
            <person name="Carter-House D."/>
            <person name="Stajich J."/>
            <person name="Litt A."/>
        </authorList>
    </citation>
    <scope>NUCLEOTIDE SEQUENCE [LARGE SCALE GENOMIC DNA]</scope>
    <source>
        <strain evidence="5">AR-01</strain>
    </source>
</reference>
<dbReference type="PROSITE" id="PS50985">
    <property type="entry name" value="GRAS"/>
    <property type="match status" value="1"/>
</dbReference>
<keyword evidence="2" id="KW-0804">Transcription</keyword>
<feature type="region of interest" description="Leucine repeat I (LRI)" evidence="3">
    <location>
        <begin position="387"/>
        <end position="447"/>
    </location>
</feature>
<dbReference type="Pfam" id="PF03514">
    <property type="entry name" value="GRAS"/>
    <property type="match status" value="1"/>
</dbReference>
<evidence type="ECO:0000256" key="2">
    <source>
        <dbReference type="ARBA" id="ARBA00023163"/>
    </source>
</evidence>
<protein>
    <recommendedName>
        <fullName evidence="7">Scarecrow-like protein 9</fullName>
    </recommendedName>
</protein>
<feature type="compositionally biased region" description="Basic and acidic residues" evidence="4">
    <location>
        <begin position="298"/>
        <end position="317"/>
    </location>
</feature>
<evidence type="ECO:0000256" key="3">
    <source>
        <dbReference type="PROSITE-ProRule" id="PRU01191"/>
    </source>
</evidence>
<evidence type="ECO:0000256" key="1">
    <source>
        <dbReference type="ARBA" id="ARBA00023015"/>
    </source>
</evidence>
<evidence type="ECO:0000256" key="4">
    <source>
        <dbReference type="SAM" id="MobiDB-lite"/>
    </source>
</evidence>
<sequence>MDPRFNGNPSSLNNFRLGNQSLPISSDQRMINGPRFGLIYSDQKLLNGPRLENSFVQHNFGAVGFISDDRLTTNIESTTNLGTEDDFNEDIDFSDAVLSYINQMLMEEDMEDKTDMLQESLELQAKEKSFYEALGKKYPPSPEHNVFIDWNGESPQDYFTGSVYNSTRKTGDNSGYLVDSRAVNISMGYNSSYFEGLSFRNTSNSSVCSSNSGSNIIDGFLDSPVSSFHIPDIYDESQSVWNFRKGVEEASKFLPTSNKLLNGVDINNLPPREDKGEAGYVAAQVEEKNEGETSPTEARGKKNPQRDDNHFEEERSSKQAAVFTESTLRSEEFDIILLNSMGKGEEALEAYRQDLRNAKSKTSLQIPKGSKGGKGRGKKQSGKKEVIDLRTLLINCSQAVAADDSRTANELLKQIRQHSSPFGDGNQRLAHCFADGLEARLAGTGSQIYKALVNKRTSAADLLKAYHLYLASSPFRKISNFASNKTIMVKAENATRVHVIDFGILYGFQWPTFIQRIAEREGGPPKLRITGVEFPQPGFRPAERIEETGRRLADYARSFNVPFEYHAIAKKWETVTVEDLNLDKDEFLAVNCLYRFKNLHDETVKVDSSRTVVLNLVRKINPDIFIHGIVNGAYSAPFFVTRFREALFHFSALFDMLETIVPREIPERGLIEREIFGREALNVIACEGWERVERPETYKQWQARIMGSRFMQIPFERREFVNRAVEKVRLGYHRDFVIDEDNHWLLMGWKGRTIYALSCWKPV</sequence>